<evidence type="ECO:0000313" key="2">
    <source>
        <dbReference type="Proteomes" id="UP000710849"/>
    </source>
</evidence>
<sequence>MSIKVWLLSEDLLGFDLKGITQKLLICGPKTERIIQLVSLNSTFEYQNKWRYFWRGPYHAEANGPPGTRYQRDWYLRSRNLLTPVISEAYGINAMQKRSVNNCLGILDGSQLCAIENLNQSVYPSALRVDLMTWIIL</sequence>
<proteinExistence type="predicted"/>
<name>A0A9P5LTS3_9HELO</name>
<dbReference type="Proteomes" id="UP000710849">
    <property type="component" value="Unassembled WGS sequence"/>
</dbReference>
<protein>
    <submittedName>
        <fullName evidence="1">Uncharacterized protein</fullName>
    </submittedName>
</protein>
<evidence type="ECO:0000313" key="1">
    <source>
        <dbReference type="EMBL" id="KAF7940702.1"/>
    </source>
</evidence>
<dbReference type="RefSeq" id="XP_038731591.1">
    <property type="nucleotide sequence ID" value="XM_038877401.1"/>
</dbReference>
<accession>A0A9P5LTS3</accession>
<gene>
    <name evidence="1" type="ORF">EAE97_006888</name>
</gene>
<dbReference type="EMBL" id="RCSW01000013">
    <property type="protein sequence ID" value="KAF7940702.1"/>
    <property type="molecule type" value="Genomic_DNA"/>
</dbReference>
<dbReference type="AlphaFoldDB" id="A0A9P5LTS3"/>
<keyword evidence="2" id="KW-1185">Reference proteome</keyword>
<organism evidence="1 2">
    <name type="scientific">Botrytis byssoidea</name>
    <dbReference type="NCBI Taxonomy" id="139641"/>
    <lineage>
        <taxon>Eukaryota</taxon>
        <taxon>Fungi</taxon>
        <taxon>Dikarya</taxon>
        <taxon>Ascomycota</taxon>
        <taxon>Pezizomycotina</taxon>
        <taxon>Leotiomycetes</taxon>
        <taxon>Helotiales</taxon>
        <taxon>Sclerotiniaceae</taxon>
        <taxon>Botrytis</taxon>
    </lineage>
</organism>
<dbReference type="GeneID" id="62150477"/>
<reference evidence="1 2" key="1">
    <citation type="journal article" date="2020" name="Genome Biol. Evol.">
        <title>Comparative genomics of Sclerotiniaceae.</title>
        <authorList>
            <person name="Valero Jimenez C.A."/>
            <person name="Steentjes M."/>
            <person name="Scholten O.E."/>
            <person name="Van Kan J.A.L."/>
        </authorList>
    </citation>
    <scope>NUCLEOTIDE SEQUENCE [LARGE SCALE GENOMIC DNA]</scope>
    <source>
        <strain evidence="1 2">MUCL 94</strain>
    </source>
</reference>
<comment type="caution">
    <text evidence="1">The sequence shown here is derived from an EMBL/GenBank/DDBJ whole genome shotgun (WGS) entry which is preliminary data.</text>
</comment>